<feature type="compositionally biased region" description="Basic residues" evidence="4">
    <location>
        <begin position="342"/>
        <end position="358"/>
    </location>
</feature>
<feature type="region of interest" description="Disordered" evidence="4">
    <location>
        <begin position="272"/>
        <end position="295"/>
    </location>
</feature>
<keyword evidence="6" id="KW-1185">Reference proteome</keyword>
<evidence type="ECO:0000313" key="5">
    <source>
        <dbReference type="EMBL" id="WAQ81680.1"/>
    </source>
</evidence>
<gene>
    <name evidence="5" type="ORF">PtA15_1A1022</name>
</gene>
<reference evidence="5" key="1">
    <citation type="submission" date="2022-10" db="EMBL/GenBank/DDBJ databases">
        <title>Puccinia triticina Genome sequencing and assembly.</title>
        <authorList>
            <person name="Li C."/>
        </authorList>
    </citation>
    <scope>NUCLEOTIDE SEQUENCE</scope>
    <source>
        <strain evidence="5">Pt15</strain>
    </source>
</reference>
<feature type="region of interest" description="Disordered" evidence="4">
    <location>
        <begin position="160"/>
        <end position="180"/>
    </location>
</feature>
<dbReference type="EMBL" id="CP110421">
    <property type="protein sequence ID" value="WAQ81680.1"/>
    <property type="molecule type" value="Genomic_DNA"/>
</dbReference>
<keyword evidence="3" id="KW-0143">Chaperone</keyword>
<protein>
    <submittedName>
        <fullName evidence="5">Uncharacterized protein</fullName>
    </submittedName>
</protein>
<evidence type="ECO:0000256" key="4">
    <source>
        <dbReference type="SAM" id="MobiDB-lite"/>
    </source>
</evidence>
<dbReference type="InterPro" id="IPR019318">
    <property type="entry name" value="Gua_nucleotide_exch_fac_Ric8"/>
</dbReference>
<comment type="similarity">
    <text evidence="1">Belongs to the synembryn family.</text>
</comment>
<organism evidence="5 6">
    <name type="scientific">Puccinia triticina</name>
    <dbReference type="NCBI Taxonomy" id="208348"/>
    <lineage>
        <taxon>Eukaryota</taxon>
        <taxon>Fungi</taxon>
        <taxon>Dikarya</taxon>
        <taxon>Basidiomycota</taxon>
        <taxon>Pucciniomycotina</taxon>
        <taxon>Pucciniomycetes</taxon>
        <taxon>Pucciniales</taxon>
        <taxon>Pucciniaceae</taxon>
        <taxon>Puccinia</taxon>
    </lineage>
</organism>
<feature type="region of interest" description="Disordered" evidence="4">
    <location>
        <begin position="342"/>
        <end position="365"/>
    </location>
</feature>
<evidence type="ECO:0000256" key="3">
    <source>
        <dbReference type="ARBA" id="ARBA00023186"/>
    </source>
</evidence>
<dbReference type="PANTHER" id="PTHR12425:SF5">
    <property type="entry name" value="SYNEMBRYN"/>
    <property type="match status" value="1"/>
</dbReference>
<dbReference type="PANTHER" id="PTHR12425">
    <property type="entry name" value="SYNEMBRYN"/>
    <property type="match status" value="1"/>
</dbReference>
<name>A0ABY7CCT7_9BASI</name>
<keyword evidence="2" id="KW-0344">Guanine-nucleotide releasing factor</keyword>
<dbReference type="RefSeq" id="XP_053017235.1">
    <property type="nucleotide sequence ID" value="XM_053165084.1"/>
</dbReference>
<dbReference type="GeneID" id="77805980"/>
<feature type="compositionally biased region" description="Polar residues" evidence="4">
    <location>
        <begin position="272"/>
        <end position="286"/>
    </location>
</feature>
<evidence type="ECO:0000256" key="1">
    <source>
        <dbReference type="ARBA" id="ARBA00009049"/>
    </source>
</evidence>
<evidence type="ECO:0000313" key="6">
    <source>
        <dbReference type="Proteomes" id="UP001164743"/>
    </source>
</evidence>
<dbReference type="Pfam" id="PF10165">
    <property type="entry name" value="Ric8"/>
    <property type="match status" value="1"/>
</dbReference>
<evidence type="ECO:0000256" key="2">
    <source>
        <dbReference type="ARBA" id="ARBA00022658"/>
    </source>
</evidence>
<accession>A0ABY7CCT7</accession>
<proteinExistence type="inferred from homology"/>
<sequence length="706" mass="78488">MDFYPRLSILERRKNLTASKAFDQLIDYLEKSPADLDPAFRRSSIRIIILDLAAHLSGRTDWSTETTLRALVTLKLLGRSSIATDDLVSHLPLFTRYANLLPPLSPQSDDPKSTTIRSAFCPSIVQESLRILANALFLHPLSRSSVDLLPALSSLVELAAGPSDRPPHPDPQPTADHPDHHLNSFLASRAIFLITAVPSNLVIELIEKTDLVGCFERSFKHEVLQKKSKPHPLSIPSIPQDVLIEHLKIIFNLMVHYSKAVLQFGQPSSPITGQTPFGTSSDSNGSHDLPASPSRRASLKARLMNQINMKKITRRARSGTSSIKEQEALNEISTYHDDHRPIHIKNAHSPHRRSHSKASSRVPSVDQDLEALDSVTDPHNHIFAGLLPHLVQLFLLEPVPSPPNLKPPLTSFMHTFLNFSPSTSSFFIHEYTLSDESNREMDIPPVIAKLISIIDQVTHYYCPGDPDDRSVKEKCHADSMDLDVDLTQVILLTANLISPHPSGPTGLNKQSREALIEKIVPSAIDRGVGLNKQDNLIGRILRLMNSIRFEALKHTCGAFLNALYAEDTDRLSSHVGYGPLAGYFLSIGKAGINPDSKHSPAAEVNPITGTYWPSGESSDRAEPAMSDLEKEQEAERMCSLFDRMNRGGVITAPDPRKLAVESGRFQEIEQSVDAKEDQKERLEEIKALKDFQLYKDKKKNKKSVDQ</sequence>
<dbReference type="Proteomes" id="UP001164743">
    <property type="component" value="Chromosome 1A"/>
</dbReference>